<dbReference type="InterPro" id="IPR003615">
    <property type="entry name" value="HNH_nuc"/>
</dbReference>
<dbReference type="EMBL" id="JBHSIZ010000016">
    <property type="protein sequence ID" value="MFC4957140.1"/>
    <property type="molecule type" value="Genomic_DNA"/>
</dbReference>
<dbReference type="Gene3D" id="1.10.30.50">
    <property type="match status" value="1"/>
</dbReference>
<dbReference type="Pfam" id="PF14279">
    <property type="entry name" value="HNH_5"/>
    <property type="match status" value="1"/>
</dbReference>
<keyword evidence="3" id="KW-0540">Nuclease</keyword>
<dbReference type="CDD" id="cd00085">
    <property type="entry name" value="HNHc"/>
    <property type="match status" value="1"/>
</dbReference>
<dbReference type="RefSeq" id="WP_381226595.1">
    <property type="nucleotide sequence ID" value="NZ_JBHSIZ010000016.1"/>
</dbReference>
<dbReference type="Proteomes" id="UP001595834">
    <property type="component" value="Unassembled WGS sequence"/>
</dbReference>
<gene>
    <name evidence="3" type="ORF">ACFPFX_12665</name>
</gene>
<evidence type="ECO:0000256" key="1">
    <source>
        <dbReference type="SAM" id="MobiDB-lite"/>
    </source>
</evidence>
<protein>
    <submittedName>
        <fullName evidence="3">HNH endonuclease</fullName>
    </submittedName>
</protein>
<feature type="region of interest" description="Disordered" evidence="1">
    <location>
        <begin position="1"/>
        <end position="29"/>
    </location>
</feature>
<keyword evidence="3" id="KW-0378">Hydrolase</keyword>
<keyword evidence="3" id="KW-0255">Endonuclease</keyword>
<name>A0ABV9UL21_9ACTN</name>
<evidence type="ECO:0000313" key="3">
    <source>
        <dbReference type="EMBL" id="MFC4957140.1"/>
    </source>
</evidence>
<reference evidence="4" key="1">
    <citation type="journal article" date="2019" name="Int. J. Syst. Evol. Microbiol.">
        <title>The Global Catalogue of Microorganisms (GCM) 10K type strain sequencing project: providing services to taxonomists for standard genome sequencing and annotation.</title>
        <authorList>
            <consortium name="The Broad Institute Genomics Platform"/>
            <consortium name="The Broad Institute Genome Sequencing Center for Infectious Disease"/>
            <person name="Wu L."/>
            <person name="Ma J."/>
        </authorList>
    </citation>
    <scope>NUCLEOTIDE SEQUENCE [LARGE SCALE GENOMIC DNA]</scope>
    <source>
        <strain evidence="4">CCM 7224</strain>
    </source>
</reference>
<sequence length="100" mass="10597">MTWGSAPDPDDPTPPLPEDLRAVSTTSPPPAALLRRRVQERGKTWCGWCPAGFPASGVDLDHVCPLSLGGEDMDSNVHVLCHGCHHLKTATEFGAGRVAA</sequence>
<evidence type="ECO:0000259" key="2">
    <source>
        <dbReference type="Pfam" id="PF14279"/>
    </source>
</evidence>
<keyword evidence="4" id="KW-1185">Reference proteome</keyword>
<comment type="caution">
    <text evidence="3">The sequence shown here is derived from an EMBL/GenBank/DDBJ whole genome shotgun (WGS) entry which is preliminary data.</text>
</comment>
<dbReference type="GO" id="GO:0004519">
    <property type="term" value="F:endonuclease activity"/>
    <property type="evidence" value="ECO:0007669"/>
    <property type="project" value="UniProtKB-KW"/>
</dbReference>
<evidence type="ECO:0000313" key="4">
    <source>
        <dbReference type="Proteomes" id="UP001595834"/>
    </source>
</evidence>
<accession>A0ABV9UL21</accession>
<organism evidence="3 4">
    <name type="scientific">Streptomyces mauvecolor</name>
    <dbReference type="NCBI Taxonomy" id="58345"/>
    <lineage>
        <taxon>Bacteria</taxon>
        <taxon>Bacillati</taxon>
        <taxon>Actinomycetota</taxon>
        <taxon>Actinomycetes</taxon>
        <taxon>Kitasatosporales</taxon>
        <taxon>Streptomycetaceae</taxon>
        <taxon>Streptomyces</taxon>
    </lineage>
</organism>
<dbReference type="InterPro" id="IPR029471">
    <property type="entry name" value="HNH_5"/>
</dbReference>
<proteinExistence type="predicted"/>
<feature type="domain" description="HNH endonuclease 5" evidence="2">
    <location>
        <begin position="46"/>
        <end position="89"/>
    </location>
</feature>